<dbReference type="Proteomes" id="UP000663881">
    <property type="component" value="Unassembled WGS sequence"/>
</dbReference>
<protein>
    <recommendedName>
        <fullName evidence="2">T cell CD4 receptor C-terminal region domain-containing protein</fullName>
    </recommendedName>
</protein>
<dbReference type="Pfam" id="PF12104">
    <property type="entry name" value="Tcell_CD4_C"/>
    <property type="match status" value="1"/>
</dbReference>
<accession>A0A820R3P7</accession>
<comment type="caution">
    <text evidence="3">The sequence shown here is derived from an EMBL/GenBank/DDBJ whole genome shotgun (WGS) entry which is preliminary data.</text>
</comment>
<gene>
    <name evidence="3" type="ORF">OKA104_LOCUS53012</name>
</gene>
<organism evidence="3 4">
    <name type="scientific">Adineta steineri</name>
    <dbReference type="NCBI Taxonomy" id="433720"/>
    <lineage>
        <taxon>Eukaryota</taxon>
        <taxon>Metazoa</taxon>
        <taxon>Spiralia</taxon>
        <taxon>Gnathifera</taxon>
        <taxon>Rotifera</taxon>
        <taxon>Eurotatoria</taxon>
        <taxon>Bdelloidea</taxon>
        <taxon>Adinetida</taxon>
        <taxon>Adinetidae</taxon>
        <taxon>Adineta</taxon>
    </lineage>
</organism>
<feature type="transmembrane region" description="Helical" evidence="1">
    <location>
        <begin position="37"/>
        <end position="63"/>
    </location>
</feature>
<dbReference type="AlphaFoldDB" id="A0A820R3P7"/>
<name>A0A820R3P7_9BILA</name>
<evidence type="ECO:0000313" key="4">
    <source>
        <dbReference type="Proteomes" id="UP000663881"/>
    </source>
</evidence>
<keyword evidence="1" id="KW-0472">Membrane</keyword>
<keyword evidence="1" id="KW-0812">Transmembrane</keyword>
<reference evidence="3" key="1">
    <citation type="submission" date="2021-02" db="EMBL/GenBank/DDBJ databases">
        <authorList>
            <person name="Nowell W R."/>
        </authorList>
    </citation>
    <scope>NUCLEOTIDE SEQUENCE</scope>
</reference>
<evidence type="ECO:0000313" key="3">
    <source>
        <dbReference type="EMBL" id="CAF4429797.1"/>
    </source>
</evidence>
<feature type="domain" description="T cell CD4 receptor C-terminal region" evidence="2">
    <location>
        <begin position="47"/>
        <end position="72"/>
    </location>
</feature>
<evidence type="ECO:0000256" key="1">
    <source>
        <dbReference type="SAM" id="Phobius"/>
    </source>
</evidence>
<proteinExistence type="predicted"/>
<evidence type="ECO:0000259" key="2">
    <source>
        <dbReference type="Pfam" id="PF12104"/>
    </source>
</evidence>
<dbReference type="InterPro" id="IPR021963">
    <property type="entry name" value="Tcell_CD4_Cterm"/>
</dbReference>
<dbReference type="EMBL" id="CAJOAY010032034">
    <property type="protein sequence ID" value="CAF4429797.1"/>
    <property type="molecule type" value="Genomic_DNA"/>
</dbReference>
<feature type="non-terminal residue" evidence="3">
    <location>
        <position position="1"/>
    </location>
</feature>
<sequence>EIDLNNILYVSICLNQYEHFCGDSISVDIKRETSFNWIFILVSSIIVVSLLILCGLCIFCFIFNRKQRRNATHTLG</sequence>
<keyword evidence="1" id="KW-1133">Transmembrane helix</keyword>